<evidence type="ECO:0000256" key="5">
    <source>
        <dbReference type="ARBA" id="ARBA00005884"/>
    </source>
</evidence>
<dbReference type="PROSITE" id="PS50089">
    <property type="entry name" value="ZF_RING_2"/>
    <property type="match status" value="1"/>
</dbReference>
<keyword evidence="10 13" id="KW-0863">Zinc-finger</keyword>
<organism evidence="16 17">
    <name type="scientific">Erythranthe guttata</name>
    <name type="common">Yellow monkey flower</name>
    <name type="synonym">Mimulus guttatus</name>
    <dbReference type="NCBI Taxonomy" id="4155"/>
    <lineage>
        <taxon>Eukaryota</taxon>
        <taxon>Viridiplantae</taxon>
        <taxon>Streptophyta</taxon>
        <taxon>Embryophyta</taxon>
        <taxon>Tracheophyta</taxon>
        <taxon>Spermatophyta</taxon>
        <taxon>Magnoliopsida</taxon>
        <taxon>eudicotyledons</taxon>
        <taxon>Gunneridae</taxon>
        <taxon>Pentapetalae</taxon>
        <taxon>asterids</taxon>
        <taxon>lamiids</taxon>
        <taxon>Lamiales</taxon>
        <taxon>Phrymaceae</taxon>
        <taxon>Erythranthe</taxon>
    </lineage>
</organism>
<evidence type="ECO:0000313" key="17">
    <source>
        <dbReference type="Proteomes" id="UP000030748"/>
    </source>
</evidence>
<reference evidence="16 17" key="1">
    <citation type="journal article" date="2013" name="Proc. Natl. Acad. Sci. U.S.A.">
        <title>Fine-scale variation in meiotic recombination in Mimulus inferred from population shotgun sequencing.</title>
        <authorList>
            <person name="Hellsten U."/>
            <person name="Wright K.M."/>
            <person name="Jenkins J."/>
            <person name="Shu S."/>
            <person name="Yuan Y."/>
            <person name="Wessler S.R."/>
            <person name="Schmutz J."/>
            <person name="Willis J.H."/>
            <person name="Rokhsar D.S."/>
        </authorList>
    </citation>
    <scope>NUCLEOTIDE SEQUENCE [LARGE SCALE GENOMIC DNA]</scope>
    <source>
        <strain evidence="17">cv. DUN x IM62</strain>
    </source>
</reference>
<dbReference type="EMBL" id="KI630509">
    <property type="protein sequence ID" value="EYU38085.1"/>
    <property type="molecule type" value="Genomic_DNA"/>
</dbReference>
<dbReference type="GO" id="GO:0005737">
    <property type="term" value="C:cytoplasm"/>
    <property type="evidence" value="ECO:0000318"/>
    <property type="project" value="GO_Central"/>
</dbReference>
<dbReference type="Pfam" id="PF00097">
    <property type="entry name" value="zf-C3HC4"/>
    <property type="match status" value="1"/>
</dbReference>
<accession>A0A022RGT0</accession>
<comment type="pathway">
    <text evidence="4">Protein modification; protein ubiquitination.</text>
</comment>
<evidence type="ECO:0000256" key="7">
    <source>
        <dbReference type="ARBA" id="ARBA00022679"/>
    </source>
</evidence>
<dbReference type="GO" id="GO:0061630">
    <property type="term" value="F:ubiquitin protein ligase activity"/>
    <property type="evidence" value="ECO:0000318"/>
    <property type="project" value="GO_Central"/>
</dbReference>
<dbReference type="GO" id="GO:0000151">
    <property type="term" value="C:ubiquitin ligase complex"/>
    <property type="evidence" value="ECO:0000318"/>
    <property type="project" value="GO_Central"/>
</dbReference>
<dbReference type="Pfam" id="PF22191">
    <property type="entry name" value="IBR_1"/>
    <property type="match status" value="1"/>
</dbReference>
<evidence type="ECO:0000256" key="11">
    <source>
        <dbReference type="ARBA" id="ARBA00022786"/>
    </source>
</evidence>
<evidence type="ECO:0000256" key="12">
    <source>
        <dbReference type="ARBA" id="ARBA00022833"/>
    </source>
</evidence>
<sequence>MNWKNYTILNEKGIRHLQNNDISKVSTHLSVSKGVACTLLLRNNWSTNSVFDEWFSDEEKVRESVGLLPEQPPPDNNLCKICFERIEVENMLSGPCGHPFCTNCWKSYVAVSINDGPGCLGLRCPELECKTNPGLELIDSLASDYDKDRYYRYLLRSYVEGSRKRKWCQGPGCDLAVQFHSKDPGNYDVVCDCSYGFCWNCLEERHHPVGCRIVNKWMKLQTSDTENNKWIRASTKQCPKCRKKIEKNEGCDHMTCPRPCGYEFCWLCLSPWKFLHFCDKYSERRDKERRLESTRENLKRYARHYERWTWNHKSRETALDTLRRAKKKCRLPFVIDALETIVESRKVLKWSFAYGYYLPITEKKKIAYLRNLQEDAEVALEKLQRFAEVEMVKYICADFRSDNKEKLVDTTDEARSYVEKLVRAVENDLSEAEKRSFSEVVVKTTSCMFMVL</sequence>
<proteinExistence type="inferred from homology"/>
<evidence type="ECO:0000256" key="10">
    <source>
        <dbReference type="ARBA" id="ARBA00022771"/>
    </source>
</evidence>
<evidence type="ECO:0000256" key="2">
    <source>
        <dbReference type="ARBA" id="ARBA00001947"/>
    </source>
</evidence>
<evidence type="ECO:0000256" key="1">
    <source>
        <dbReference type="ARBA" id="ARBA00001798"/>
    </source>
</evidence>
<dbReference type="Pfam" id="PF01485">
    <property type="entry name" value="IBR"/>
    <property type="match status" value="1"/>
</dbReference>
<dbReference type="SUPFAM" id="SSF57850">
    <property type="entry name" value="RING/U-box"/>
    <property type="match status" value="3"/>
</dbReference>
<keyword evidence="8" id="KW-0479">Metal-binding</keyword>
<dbReference type="Gene3D" id="1.20.120.1750">
    <property type="match status" value="1"/>
</dbReference>
<keyword evidence="17" id="KW-1185">Reference proteome</keyword>
<dbReference type="Proteomes" id="UP000030748">
    <property type="component" value="Unassembled WGS sequence"/>
</dbReference>
<dbReference type="CDD" id="cd20346">
    <property type="entry name" value="BRcat_RBR_ANKIB1"/>
    <property type="match status" value="1"/>
</dbReference>
<dbReference type="InterPro" id="IPR013083">
    <property type="entry name" value="Znf_RING/FYVE/PHD"/>
</dbReference>
<evidence type="ECO:0000259" key="14">
    <source>
        <dbReference type="PROSITE" id="PS50089"/>
    </source>
</evidence>
<dbReference type="GO" id="GO:0031624">
    <property type="term" value="F:ubiquitin conjugating enzyme binding"/>
    <property type="evidence" value="ECO:0000318"/>
    <property type="project" value="GO_Central"/>
</dbReference>
<dbReference type="AlphaFoldDB" id="A0A022RGT0"/>
<dbReference type="InterPro" id="IPR018957">
    <property type="entry name" value="Znf_C3HC4_RING-type"/>
</dbReference>
<dbReference type="GO" id="GO:0008270">
    <property type="term" value="F:zinc ion binding"/>
    <property type="evidence" value="ECO:0007669"/>
    <property type="project" value="UniProtKB-KW"/>
</dbReference>
<feature type="non-terminal residue" evidence="16">
    <location>
        <position position="452"/>
    </location>
</feature>
<feature type="domain" description="RING-type" evidence="15">
    <location>
        <begin position="75"/>
        <end position="287"/>
    </location>
</feature>
<evidence type="ECO:0000256" key="4">
    <source>
        <dbReference type="ARBA" id="ARBA00004906"/>
    </source>
</evidence>
<comment type="function">
    <text evidence="3">Might act as an E3 ubiquitin-protein ligase, or as part of E3 complex, which accepts ubiquitin from specific E2 ubiquitin-conjugating enzymes and then transfers it to substrates.</text>
</comment>
<protein>
    <recommendedName>
        <fullName evidence="6">RBR-type E3 ubiquitin transferase</fullName>
        <ecNumber evidence="6">2.3.2.31</ecNumber>
    </recommendedName>
</protein>
<feature type="domain" description="RING-type" evidence="14">
    <location>
        <begin position="79"/>
        <end position="125"/>
    </location>
</feature>
<evidence type="ECO:0000313" key="16">
    <source>
        <dbReference type="EMBL" id="EYU38085.1"/>
    </source>
</evidence>
<comment type="similarity">
    <text evidence="5">Belongs to the RBR family. Ariadne subfamily.</text>
</comment>
<dbReference type="InterPro" id="IPR031127">
    <property type="entry name" value="E3_UB_ligase_RBR"/>
</dbReference>
<dbReference type="Gene3D" id="3.30.40.10">
    <property type="entry name" value="Zinc/RING finger domain, C3HC4 (zinc finger)"/>
    <property type="match status" value="1"/>
</dbReference>
<evidence type="ECO:0000256" key="8">
    <source>
        <dbReference type="ARBA" id="ARBA00022723"/>
    </source>
</evidence>
<dbReference type="InterPro" id="IPR044066">
    <property type="entry name" value="TRIAD_supradom"/>
</dbReference>
<comment type="catalytic activity">
    <reaction evidence="1">
        <text>[E2 ubiquitin-conjugating enzyme]-S-ubiquitinyl-L-cysteine + [acceptor protein]-L-lysine = [E2 ubiquitin-conjugating enzyme]-L-cysteine + [acceptor protein]-N(6)-ubiquitinyl-L-lysine.</text>
        <dbReference type="EC" id="2.3.2.31"/>
    </reaction>
</comment>
<keyword evidence="9" id="KW-0677">Repeat</keyword>
<dbReference type="EC" id="2.3.2.31" evidence="6"/>
<dbReference type="GO" id="GO:0006511">
    <property type="term" value="P:ubiquitin-dependent protein catabolic process"/>
    <property type="evidence" value="ECO:0000318"/>
    <property type="project" value="GO_Central"/>
</dbReference>
<evidence type="ECO:0000256" key="6">
    <source>
        <dbReference type="ARBA" id="ARBA00012251"/>
    </source>
</evidence>
<dbReference type="UniPathway" id="UPA00143"/>
<keyword evidence="7" id="KW-0808">Transferase</keyword>
<dbReference type="SMART" id="SM00647">
    <property type="entry name" value="IBR"/>
    <property type="match status" value="2"/>
</dbReference>
<evidence type="ECO:0000256" key="3">
    <source>
        <dbReference type="ARBA" id="ARBA00003976"/>
    </source>
</evidence>
<dbReference type="GO" id="GO:0016567">
    <property type="term" value="P:protein ubiquitination"/>
    <property type="evidence" value="ECO:0007669"/>
    <property type="project" value="UniProtKB-UniPathway"/>
</dbReference>
<dbReference type="SMART" id="SM00184">
    <property type="entry name" value="RING"/>
    <property type="match status" value="2"/>
</dbReference>
<dbReference type="PROSITE" id="PS51873">
    <property type="entry name" value="TRIAD"/>
    <property type="match status" value="1"/>
</dbReference>
<dbReference type="STRING" id="4155.A0A022RGT0"/>
<dbReference type="PANTHER" id="PTHR11685">
    <property type="entry name" value="RBR FAMILY RING FINGER AND IBR DOMAIN-CONTAINING"/>
    <property type="match status" value="1"/>
</dbReference>
<dbReference type="FunFam" id="3.30.40.10:FF:000019">
    <property type="entry name" value="RBR-type E3 ubiquitin transferase"/>
    <property type="match status" value="1"/>
</dbReference>
<evidence type="ECO:0000259" key="15">
    <source>
        <dbReference type="PROSITE" id="PS51873"/>
    </source>
</evidence>
<comment type="cofactor">
    <cofactor evidence="2">
        <name>Zn(2+)</name>
        <dbReference type="ChEBI" id="CHEBI:29105"/>
    </cofactor>
</comment>
<name>A0A022RGT0_ERYGU</name>
<dbReference type="InterPro" id="IPR002867">
    <property type="entry name" value="IBR_dom"/>
</dbReference>
<gene>
    <name evidence="16" type="ORF">MIMGU_mgv1a019741mg</name>
</gene>
<keyword evidence="11" id="KW-0833">Ubl conjugation pathway</keyword>
<evidence type="ECO:0000256" key="9">
    <source>
        <dbReference type="ARBA" id="ARBA00022737"/>
    </source>
</evidence>
<keyword evidence="12" id="KW-0862">Zinc</keyword>
<evidence type="ECO:0000256" key="13">
    <source>
        <dbReference type="PROSITE-ProRule" id="PRU00175"/>
    </source>
</evidence>
<dbReference type="InterPro" id="IPR001841">
    <property type="entry name" value="Znf_RING"/>
</dbReference>